<dbReference type="EMBL" id="MDZA01000417">
    <property type="protein sequence ID" value="OGX83307.1"/>
    <property type="molecule type" value="Genomic_DNA"/>
</dbReference>
<name>A0A1G1SXE9_9BACT</name>
<dbReference type="AlphaFoldDB" id="A0A1G1SXE9"/>
<accession>A0A1G1SXE9</accession>
<gene>
    <name evidence="1" type="ORF">BEN49_12495</name>
</gene>
<protein>
    <submittedName>
        <fullName evidence="1">Uncharacterized protein</fullName>
    </submittedName>
</protein>
<proteinExistence type="predicted"/>
<reference evidence="1 2" key="1">
    <citation type="submission" date="2016-08" db="EMBL/GenBank/DDBJ databases">
        <title>Hymenobacter coccineus sp. nov., Hymenobacter lapidarius sp. nov. and Hymenobacter glacialis sp. nov., isolated from Antarctic soil.</title>
        <authorList>
            <person name="Sedlacek I."/>
            <person name="Kralova S."/>
            <person name="Kyrova K."/>
            <person name="Maslanova I."/>
            <person name="Stankova E."/>
            <person name="Vrbovska V."/>
            <person name="Nemec M."/>
            <person name="Bartak M."/>
            <person name="Svec P."/>
            <person name="Busse H.-J."/>
            <person name="Pantucek R."/>
        </authorList>
    </citation>
    <scope>NUCLEOTIDE SEQUENCE [LARGE SCALE GENOMIC DNA]</scope>
    <source>
        <strain evidence="1 2">CCM 8649</strain>
    </source>
</reference>
<dbReference type="RefSeq" id="WP_070746202.1">
    <property type="nucleotide sequence ID" value="NZ_MDZA01000417.1"/>
</dbReference>
<dbReference type="OrthoDB" id="882529at2"/>
<comment type="caution">
    <text evidence="1">The sequence shown here is derived from an EMBL/GenBank/DDBJ whole genome shotgun (WGS) entry which is preliminary data.</text>
</comment>
<sequence>MELTNLDFQQARIKQVLFKSRLRSVLYGVREADEALFARPLNPLGQWLDAVVRPKYGAHPEVREIEQVLQQMLSTGRDLAAQYKRGQIEEARAGLDRVNTQAERIDGLFQQLENRAKTSQAA</sequence>
<keyword evidence="2" id="KW-1185">Reference proteome</keyword>
<evidence type="ECO:0000313" key="1">
    <source>
        <dbReference type="EMBL" id="OGX83307.1"/>
    </source>
</evidence>
<evidence type="ECO:0000313" key="2">
    <source>
        <dbReference type="Proteomes" id="UP000177506"/>
    </source>
</evidence>
<organism evidence="1 2">
    <name type="scientific">Hymenobacter coccineus</name>
    <dbReference type="NCBI Taxonomy" id="1908235"/>
    <lineage>
        <taxon>Bacteria</taxon>
        <taxon>Pseudomonadati</taxon>
        <taxon>Bacteroidota</taxon>
        <taxon>Cytophagia</taxon>
        <taxon>Cytophagales</taxon>
        <taxon>Hymenobacteraceae</taxon>
        <taxon>Hymenobacter</taxon>
    </lineage>
</organism>
<dbReference type="Gene3D" id="1.20.120.30">
    <property type="entry name" value="Aspartate receptor, ligand-binding domain"/>
    <property type="match status" value="1"/>
</dbReference>
<dbReference type="Proteomes" id="UP000177506">
    <property type="component" value="Unassembled WGS sequence"/>
</dbReference>